<proteinExistence type="predicted"/>
<protein>
    <submittedName>
        <fullName evidence="1">Uncharacterized protein</fullName>
    </submittedName>
</protein>
<evidence type="ECO:0000313" key="2">
    <source>
        <dbReference type="Proteomes" id="UP000623467"/>
    </source>
</evidence>
<keyword evidence="2" id="KW-1185">Reference proteome</keyword>
<dbReference type="OrthoDB" id="3351225at2759"/>
<gene>
    <name evidence="1" type="ORF">MSAN_00152400</name>
</gene>
<comment type="caution">
    <text evidence="1">The sequence shown here is derived from an EMBL/GenBank/DDBJ whole genome shotgun (WGS) entry which is preliminary data.</text>
</comment>
<accession>A0A8H6ZE62</accession>
<dbReference type="AlphaFoldDB" id="A0A8H6ZE62"/>
<sequence length="40" mass="4318">MQTCTELHMRGLHALSVRLVETPAPNMAPPSAATRITPAF</sequence>
<reference evidence="1" key="1">
    <citation type="submission" date="2020-05" db="EMBL/GenBank/DDBJ databases">
        <title>Mycena genomes resolve the evolution of fungal bioluminescence.</title>
        <authorList>
            <person name="Tsai I.J."/>
        </authorList>
    </citation>
    <scope>NUCLEOTIDE SEQUENCE</scope>
    <source>
        <strain evidence="1">160909Yilan</strain>
    </source>
</reference>
<evidence type="ECO:0000313" key="1">
    <source>
        <dbReference type="EMBL" id="KAF7377318.1"/>
    </source>
</evidence>
<name>A0A8H6ZE62_9AGAR</name>
<dbReference type="EMBL" id="JACAZH010000001">
    <property type="protein sequence ID" value="KAF7377318.1"/>
    <property type="molecule type" value="Genomic_DNA"/>
</dbReference>
<organism evidence="1 2">
    <name type="scientific">Mycena sanguinolenta</name>
    <dbReference type="NCBI Taxonomy" id="230812"/>
    <lineage>
        <taxon>Eukaryota</taxon>
        <taxon>Fungi</taxon>
        <taxon>Dikarya</taxon>
        <taxon>Basidiomycota</taxon>
        <taxon>Agaricomycotina</taxon>
        <taxon>Agaricomycetes</taxon>
        <taxon>Agaricomycetidae</taxon>
        <taxon>Agaricales</taxon>
        <taxon>Marasmiineae</taxon>
        <taxon>Mycenaceae</taxon>
        <taxon>Mycena</taxon>
    </lineage>
</organism>
<dbReference type="Proteomes" id="UP000623467">
    <property type="component" value="Unassembled WGS sequence"/>
</dbReference>